<organism evidence="3 4">
    <name type="scientific">Lobosporangium transversale</name>
    <dbReference type="NCBI Taxonomy" id="64571"/>
    <lineage>
        <taxon>Eukaryota</taxon>
        <taxon>Fungi</taxon>
        <taxon>Fungi incertae sedis</taxon>
        <taxon>Mucoromycota</taxon>
        <taxon>Mortierellomycotina</taxon>
        <taxon>Mortierellomycetes</taxon>
        <taxon>Mortierellales</taxon>
        <taxon>Mortierellaceae</taxon>
        <taxon>Lobosporangium</taxon>
    </lineage>
</organism>
<keyword evidence="2" id="KW-0812">Transmembrane</keyword>
<reference evidence="3 4" key="1">
    <citation type="submission" date="2016-07" db="EMBL/GenBank/DDBJ databases">
        <title>Pervasive Adenine N6-methylation of Active Genes in Fungi.</title>
        <authorList>
            <consortium name="DOE Joint Genome Institute"/>
            <person name="Mondo S.J."/>
            <person name="Dannebaum R.O."/>
            <person name="Kuo R.C."/>
            <person name="Labutti K."/>
            <person name="Haridas S."/>
            <person name="Kuo A."/>
            <person name="Salamov A."/>
            <person name="Ahrendt S.R."/>
            <person name="Lipzen A."/>
            <person name="Sullivan W."/>
            <person name="Andreopoulos W.B."/>
            <person name="Clum A."/>
            <person name="Lindquist E."/>
            <person name="Daum C."/>
            <person name="Ramamoorthy G.K."/>
            <person name="Gryganskyi A."/>
            <person name="Culley D."/>
            <person name="Magnuson J.K."/>
            <person name="James T.Y."/>
            <person name="O'Malley M.A."/>
            <person name="Stajich J.E."/>
            <person name="Spatafora J.W."/>
            <person name="Visel A."/>
            <person name="Grigoriev I.V."/>
        </authorList>
    </citation>
    <scope>NUCLEOTIDE SEQUENCE [LARGE SCALE GENOMIC DNA]</scope>
    <source>
        <strain evidence="3 4">NRRL 3116</strain>
    </source>
</reference>
<feature type="region of interest" description="Disordered" evidence="1">
    <location>
        <begin position="237"/>
        <end position="261"/>
    </location>
</feature>
<evidence type="ECO:0000256" key="2">
    <source>
        <dbReference type="SAM" id="Phobius"/>
    </source>
</evidence>
<feature type="transmembrane region" description="Helical" evidence="2">
    <location>
        <begin position="74"/>
        <end position="92"/>
    </location>
</feature>
<feature type="compositionally biased region" description="Basic and acidic residues" evidence="1">
    <location>
        <begin position="362"/>
        <end position="374"/>
    </location>
</feature>
<dbReference type="InParanoid" id="A0A1Y2GV32"/>
<dbReference type="AlphaFoldDB" id="A0A1Y2GV32"/>
<feature type="compositionally biased region" description="Basic residues" evidence="1">
    <location>
        <begin position="130"/>
        <end position="141"/>
    </location>
</feature>
<feature type="region of interest" description="Disordered" evidence="1">
    <location>
        <begin position="100"/>
        <end position="141"/>
    </location>
</feature>
<feature type="transmembrane region" description="Helical" evidence="2">
    <location>
        <begin position="166"/>
        <end position="185"/>
    </location>
</feature>
<feature type="compositionally biased region" description="Basic and acidic residues" evidence="1">
    <location>
        <begin position="424"/>
        <end position="442"/>
    </location>
</feature>
<name>A0A1Y2GV32_9FUNG</name>
<feature type="region of interest" description="Disordered" evidence="1">
    <location>
        <begin position="355"/>
        <end position="442"/>
    </location>
</feature>
<accession>A0A1Y2GV32</accession>
<proteinExistence type="predicted"/>
<keyword evidence="4" id="KW-1185">Reference proteome</keyword>
<evidence type="ECO:0000313" key="4">
    <source>
        <dbReference type="Proteomes" id="UP000193648"/>
    </source>
</evidence>
<dbReference type="Proteomes" id="UP000193648">
    <property type="component" value="Unassembled WGS sequence"/>
</dbReference>
<evidence type="ECO:0000256" key="1">
    <source>
        <dbReference type="SAM" id="MobiDB-lite"/>
    </source>
</evidence>
<protein>
    <submittedName>
        <fullName evidence="3">Uncharacterized protein</fullName>
    </submittedName>
</protein>
<dbReference type="GeneID" id="33571758"/>
<gene>
    <name evidence="3" type="ORF">BCR41DRAFT_420582</name>
</gene>
<sequence>MDIKIVSAITRLANYMPLGSYVIYTALETYSFSLGATPAPVTTIVQTPAANYTCYYYPGTSFTYRTCTDDQSNALKISLAIGFFLAVFLSFLKQIPKNGTPPLAPKDEEKEKEEEDDQGVGGGEANNPIRQKKQQKGSSKKTRKYRRGVLYAEGNIYYLDFGDHHIWGHAALSFVAFGTLSLFSASVSQCLFPKVRSWIFVFTQVVLLVICCFIAMFWIDDPTLSIGLMVVPTTDDHSTQTGNDSARPGTGSGNGSSNPANSITTAPVATFNASTSTTALPMTSFRVSKDHLSTTSGLANIALTDTSLNSPMSMSSTSGFSNASSTTTLAYGSGGTGIVGTTPTTRMNLVTKGRAPTMSSVNEKEGQESMDEKASQPNHGPDLNFDCNHIHHHHNHHHDQQQQQRNDLISTTSPVSGLSPLSESRVRVEEAKDHLSLKMDEA</sequence>
<dbReference type="RefSeq" id="XP_021883376.1">
    <property type="nucleotide sequence ID" value="XM_022029915.1"/>
</dbReference>
<keyword evidence="2" id="KW-1133">Transmembrane helix</keyword>
<feature type="compositionally biased region" description="Polar residues" evidence="1">
    <location>
        <begin position="405"/>
        <end position="422"/>
    </location>
</feature>
<comment type="caution">
    <text evidence="3">The sequence shown here is derived from an EMBL/GenBank/DDBJ whole genome shotgun (WGS) entry which is preliminary data.</text>
</comment>
<evidence type="ECO:0000313" key="3">
    <source>
        <dbReference type="EMBL" id="ORZ22822.1"/>
    </source>
</evidence>
<feature type="transmembrane region" description="Helical" evidence="2">
    <location>
        <begin position="197"/>
        <end position="219"/>
    </location>
</feature>
<dbReference type="EMBL" id="MCFF01000010">
    <property type="protein sequence ID" value="ORZ22822.1"/>
    <property type="molecule type" value="Genomic_DNA"/>
</dbReference>
<keyword evidence="2" id="KW-0472">Membrane</keyword>
<dbReference type="OrthoDB" id="2439547at2759"/>